<dbReference type="GeneID" id="20810541"/>
<feature type="region of interest" description="Disordered" evidence="1">
    <location>
        <begin position="91"/>
        <end position="110"/>
    </location>
</feature>
<dbReference type="AlphaFoldDB" id="W4GDA9"/>
<evidence type="ECO:0000256" key="1">
    <source>
        <dbReference type="SAM" id="MobiDB-lite"/>
    </source>
</evidence>
<gene>
    <name evidence="2" type="ORF">H257_08545</name>
</gene>
<name>W4GDA9_APHAT</name>
<feature type="region of interest" description="Disordered" evidence="1">
    <location>
        <begin position="190"/>
        <end position="210"/>
    </location>
</feature>
<sequence length="210" mass="22891">MCDDGSDVREQILARSIGTACQSSLRARSQRDAVCGGTVVGRDRVGGRDVQEAKRIRVPPRASSLGQCCRARRVEVYEVLGPQIIGNVARSTCPRDGSGQGRAGRGKPRDLRCVTRRRRGSARRVRRCSDFCIARRRPAQPVRVDGVGVGSVIGKDSFERRRSATFQVVSARLSQRDGVGGDDIGVAVSARHRDGHAQSSNKVSELHDDW</sequence>
<protein>
    <submittedName>
        <fullName evidence="2">Uncharacterized protein</fullName>
    </submittedName>
</protein>
<accession>W4GDA9</accession>
<proteinExistence type="predicted"/>
<dbReference type="EMBL" id="KI913132">
    <property type="protein sequence ID" value="ETV77645.1"/>
    <property type="molecule type" value="Genomic_DNA"/>
</dbReference>
<reference evidence="2" key="1">
    <citation type="submission" date="2013-12" db="EMBL/GenBank/DDBJ databases">
        <title>The Genome Sequence of Aphanomyces astaci APO3.</title>
        <authorList>
            <consortium name="The Broad Institute Genomics Platform"/>
            <person name="Russ C."/>
            <person name="Tyler B."/>
            <person name="van West P."/>
            <person name="Dieguez-Uribeondo J."/>
            <person name="Young S.K."/>
            <person name="Zeng Q."/>
            <person name="Gargeya S."/>
            <person name="Fitzgerald M."/>
            <person name="Abouelleil A."/>
            <person name="Alvarado L."/>
            <person name="Chapman S.B."/>
            <person name="Gainer-Dewar J."/>
            <person name="Goldberg J."/>
            <person name="Griggs A."/>
            <person name="Gujja S."/>
            <person name="Hansen M."/>
            <person name="Howarth C."/>
            <person name="Imamovic A."/>
            <person name="Ireland A."/>
            <person name="Larimer J."/>
            <person name="McCowan C."/>
            <person name="Murphy C."/>
            <person name="Pearson M."/>
            <person name="Poon T.W."/>
            <person name="Priest M."/>
            <person name="Roberts A."/>
            <person name="Saif S."/>
            <person name="Shea T."/>
            <person name="Sykes S."/>
            <person name="Wortman J."/>
            <person name="Nusbaum C."/>
            <person name="Birren B."/>
        </authorList>
    </citation>
    <scope>NUCLEOTIDE SEQUENCE [LARGE SCALE GENOMIC DNA]</scope>
    <source>
        <strain evidence="2">APO3</strain>
    </source>
</reference>
<dbReference type="RefSeq" id="XP_009832755.1">
    <property type="nucleotide sequence ID" value="XM_009834453.1"/>
</dbReference>
<dbReference type="VEuPathDB" id="FungiDB:H257_08545"/>
<evidence type="ECO:0000313" key="2">
    <source>
        <dbReference type="EMBL" id="ETV77645.1"/>
    </source>
</evidence>
<organism evidence="2">
    <name type="scientific">Aphanomyces astaci</name>
    <name type="common">Crayfish plague agent</name>
    <dbReference type="NCBI Taxonomy" id="112090"/>
    <lineage>
        <taxon>Eukaryota</taxon>
        <taxon>Sar</taxon>
        <taxon>Stramenopiles</taxon>
        <taxon>Oomycota</taxon>
        <taxon>Saprolegniomycetes</taxon>
        <taxon>Saprolegniales</taxon>
        <taxon>Verrucalvaceae</taxon>
        <taxon>Aphanomyces</taxon>
    </lineage>
</organism>